<keyword evidence="1" id="KW-0732">Signal</keyword>
<reference evidence="2 3" key="1">
    <citation type="submission" date="2023-04" db="EMBL/GenBank/DDBJ databases">
        <title>Draft genome sequence of acteroides sedimenti strain YN3PY1.</title>
        <authorList>
            <person name="Yoshida N."/>
        </authorList>
    </citation>
    <scope>NUCLEOTIDE SEQUENCE [LARGE SCALE GENOMIC DNA]</scope>
    <source>
        <strain evidence="2 3">YN3PY1</strain>
    </source>
</reference>
<evidence type="ECO:0000313" key="2">
    <source>
        <dbReference type="EMBL" id="BEG97840.1"/>
    </source>
</evidence>
<evidence type="ECO:0000256" key="1">
    <source>
        <dbReference type="SAM" id="SignalP"/>
    </source>
</evidence>
<keyword evidence="3" id="KW-1185">Reference proteome</keyword>
<evidence type="ECO:0000313" key="3">
    <source>
        <dbReference type="Proteomes" id="UP001496674"/>
    </source>
</evidence>
<dbReference type="Proteomes" id="UP001496674">
    <property type="component" value="Chromosome"/>
</dbReference>
<sequence>MMKKQLLTVALMLIGIFAMAPSVDAKSTMDSNLTLLWMNTDVAPLELNARQGFGKNGKFYLQNKDTKKIEIWDGTGKISEIASGEGTNMTFDDAGNIIVRIGTFNTPYVATRNELRIIPADGSNVIDIPLSGITPGRLDFWGHVRGNVLDKVTGGILYMGTAWYPSLIEIPIIDGKQDVANTYTYSYTSPFGVSGNFATTMLASSWEGGEDLAILSPLFNKTNCNSIQKMSLDEDGNWVHNSYYVTPRHSGCAGFYIFKLGEQKYIVYPSGANNADGFTVSKLTTKAISDVEASDESVRVATKYSEQKDDGNTMYINNAFYGNHLSVEVVSDNEAYIYQYYPKGYIAKYSFKLTSTGIAGVETSKATVIGGIGEIKISGEASSIEVYTIGGALISKNQTVVKCAPGTYIVKADKNTTKVMVK</sequence>
<accession>A0ABM8IEK4</accession>
<name>A0ABM8IEK4_9BACE</name>
<gene>
    <name evidence="2" type="ORF">BSYN_01050</name>
</gene>
<feature type="chain" id="PRO_5046772322" description="T9SS C-terminal target domain-containing protein" evidence="1">
    <location>
        <begin position="21"/>
        <end position="422"/>
    </location>
</feature>
<proteinExistence type="predicted"/>
<feature type="signal peptide" evidence="1">
    <location>
        <begin position="1"/>
        <end position="20"/>
    </location>
</feature>
<evidence type="ECO:0008006" key="4">
    <source>
        <dbReference type="Google" id="ProtNLM"/>
    </source>
</evidence>
<protein>
    <recommendedName>
        <fullName evidence="4">T9SS C-terminal target domain-containing protein</fullName>
    </recommendedName>
</protein>
<organism evidence="2 3">
    <name type="scientific">Bacteroides sedimenti</name>
    <dbReference type="NCBI Taxonomy" id="2136147"/>
    <lineage>
        <taxon>Bacteria</taxon>
        <taxon>Pseudomonadati</taxon>
        <taxon>Bacteroidota</taxon>
        <taxon>Bacteroidia</taxon>
        <taxon>Bacteroidales</taxon>
        <taxon>Bacteroidaceae</taxon>
        <taxon>Bacteroides</taxon>
    </lineage>
</organism>
<dbReference type="EMBL" id="AP028055">
    <property type="protein sequence ID" value="BEG97840.1"/>
    <property type="molecule type" value="Genomic_DNA"/>
</dbReference>